<evidence type="ECO:0000313" key="1">
    <source>
        <dbReference type="EMBL" id="SDW77205.1"/>
    </source>
</evidence>
<accession>A0A1H2W9L3</accession>
<organism evidence="1 2">
    <name type="scientific">Albimonas donghaensis</name>
    <dbReference type="NCBI Taxonomy" id="356660"/>
    <lineage>
        <taxon>Bacteria</taxon>
        <taxon>Pseudomonadati</taxon>
        <taxon>Pseudomonadota</taxon>
        <taxon>Alphaproteobacteria</taxon>
        <taxon>Rhodobacterales</taxon>
        <taxon>Paracoccaceae</taxon>
        <taxon>Albimonas</taxon>
    </lineage>
</organism>
<proteinExistence type="predicted"/>
<keyword evidence="2" id="KW-1185">Reference proteome</keyword>
<dbReference type="Proteomes" id="UP000199118">
    <property type="component" value="Unassembled WGS sequence"/>
</dbReference>
<dbReference type="STRING" id="356660.SAMN05444336_102307"/>
<sequence length="60" mass="6151">MTEFDFARPAADPYAAAARRARDLRSAAVRGAGAVLAAWLVSGLVRSGLSGRAPALRAAP</sequence>
<protein>
    <submittedName>
        <fullName evidence="1">Uncharacterized protein</fullName>
    </submittedName>
</protein>
<evidence type="ECO:0000313" key="2">
    <source>
        <dbReference type="Proteomes" id="UP000199118"/>
    </source>
</evidence>
<reference evidence="1 2" key="1">
    <citation type="submission" date="2016-10" db="EMBL/GenBank/DDBJ databases">
        <authorList>
            <person name="de Groot N.N."/>
        </authorList>
    </citation>
    <scope>NUCLEOTIDE SEQUENCE [LARGE SCALE GENOMIC DNA]</scope>
    <source>
        <strain evidence="1 2">DSM 17890</strain>
    </source>
</reference>
<name>A0A1H2W9L3_9RHOB</name>
<dbReference type="EMBL" id="FNMZ01000002">
    <property type="protein sequence ID" value="SDW77205.1"/>
    <property type="molecule type" value="Genomic_DNA"/>
</dbReference>
<gene>
    <name evidence="1" type="ORF">SAMN05444336_102307</name>
</gene>
<dbReference type="RefSeq" id="WP_092680575.1">
    <property type="nucleotide sequence ID" value="NZ_FNMZ01000002.1"/>
</dbReference>
<dbReference type="AlphaFoldDB" id="A0A1H2W9L3"/>